<organism evidence="1 2">
    <name type="scientific">Paramuricea clavata</name>
    <name type="common">Red gorgonian</name>
    <name type="synonym">Violescent sea-whip</name>
    <dbReference type="NCBI Taxonomy" id="317549"/>
    <lineage>
        <taxon>Eukaryota</taxon>
        <taxon>Metazoa</taxon>
        <taxon>Cnidaria</taxon>
        <taxon>Anthozoa</taxon>
        <taxon>Octocorallia</taxon>
        <taxon>Malacalcyonacea</taxon>
        <taxon>Plexauridae</taxon>
        <taxon>Paramuricea</taxon>
    </lineage>
</organism>
<dbReference type="Pfam" id="PF00078">
    <property type="entry name" value="RVT_1"/>
    <property type="match status" value="1"/>
</dbReference>
<dbReference type="OrthoDB" id="8197232at2759"/>
<gene>
    <name evidence="1" type="ORF">PACLA_8A030139</name>
</gene>
<comment type="caution">
    <text evidence="1">The sequence shown here is derived from an EMBL/GenBank/DDBJ whole genome shotgun (WGS) entry which is preliminary data.</text>
</comment>
<dbReference type="AlphaFoldDB" id="A0A6S7LUG4"/>
<feature type="non-terminal residue" evidence="1">
    <location>
        <position position="101"/>
    </location>
</feature>
<dbReference type="Proteomes" id="UP001152795">
    <property type="component" value="Unassembled WGS sequence"/>
</dbReference>
<dbReference type="PANTHER" id="PTHR33332">
    <property type="entry name" value="REVERSE TRANSCRIPTASE DOMAIN-CONTAINING PROTEIN"/>
    <property type="match status" value="1"/>
</dbReference>
<dbReference type="InterPro" id="IPR000477">
    <property type="entry name" value="RT_dom"/>
</dbReference>
<dbReference type="EMBL" id="CACRXK020037611">
    <property type="protein sequence ID" value="CAB4045102.1"/>
    <property type="molecule type" value="Genomic_DNA"/>
</dbReference>
<evidence type="ECO:0000313" key="2">
    <source>
        <dbReference type="Proteomes" id="UP001152795"/>
    </source>
</evidence>
<dbReference type="PROSITE" id="PS50878">
    <property type="entry name" value="RT_POL"/>
    <property type="match status" value="1"/>
</dbReference>
<accession>A0A6S7LUG4</accession>
<keyword evidence="2" id="KW-1185">Reference proteome</keyword>
<evidence type="ECO:0000313" key="1">
    <source>
        <dbReference type="EMBL" id="CAB4045102.1"/>
    </source>
</evidence>
<protein>
    <submittedName>
        <fullName evidence="1">Uncharacterized protein</fullName>
    </submittedName>
</protein>
<name>A0A6S7LUG4_PARCT</name>
<sequence length="101" mass="11184">MNGFISAERLIKSGVPQGSILGPLLFLLYINDLPECLNITRPRLFADDTNLTASGDSMNDAVFVVNSDLENLRNWLIANKLSLNVAKTEFMLIGSKRMRIG</sequence>
<proteinExistence type="predicted"/>
<reference evidence="1" key="1">
    <citation type="submission" date="2020-04" db="EMBL/GenBank/DDBJ databases">
        <authorList>
            <person name="Alioto T."/>
            <person name="Alioto T."/>
            <person name="Gomez Garrido J."/>
        </authorList>
    </citation>
    <scope>NUCLEOTIDE SEQUENCE</scope>
    <source>
        <strain evidence="1">A484AB</strain>
    </source>
</reference>